<dbReference type="Pfam" id="PF00106">
    <property type="entry name" value="adh_short"/>
    <property type="match status" value="1"/>
</dbReference>
<dbReference type="InterPro" id="IPR036291">
    <property type="entry name" value="NAD(P)-bd_dom_sf"/>
</dbReference>
<dbReference type="InterPro" id="IPR002347">
    <property type="entry name" value="SDR_fam"/>
</dbReference>
<dbReference type="PANTHER" id="PTHR43157">
    <property type="entry name" value="PHOSPHATIDYLINOSITOL-GLYCAN BIOSYNTHESIS CLASS F PROTEIN-RELATED"/>
    <property type="match status" value="1"/>
</dbReference>
<dbReference type="Gene3D" id="3.40.50.720">
    <property type="entry name" value="NAD(P)-binding Rossmann-like Domain"/>
    <property type="match status" value="1"/>
</dbReference>
<keyword evidence="1" id="KW-0560">Oxidoreductase</keyword>
<proteinExistence type="predicted"/>
<dbReference type="Proteomes" id="UP000287166">
    <property type="component" value="Unassembled WGS sequence"/>
</dbReference>
<evidence type="ECO:0000313" key="3">
    <source>
        <dbReference type="Proteomes" id="UP000287166"/>
    </source>
</evidence>
<name>A0A401GA73_9APHY</name>
<reference evidence="2 3" key="1">
    <citation type="journal article" date="2018" name="Sci. Rep.">
        <title>Genome sequence of the cauliflower mushroom Sparassis crispa (Hanabiratake) and its association with beneficial usage.</title>
        <authorList>
            <person name="Kiyama R."/>
            <person name="Furutani Y."/>
            <person name="Kawaguchi K."/>
            <person name="Nakanishi T."/>
        </authorList>
    </citation>
    <scope>NUCLEOTIDE SEQUENCE [LARGE SCALE GENOMIC DNA]</scope>
</reference>
<dbReference type="AlphaFoldDB" id="A0A401GA73"/>
<evidence type="ECO:0000313" key="2">
    <source>
        <dbReference type="EMBL" id="GBE79047.1"/>
    </source>
</evidence>
<dbReference type="EMBL" id="BFAD01000002">
    <property type="protein sequence ID" value="GBE79047.1"/>
    <property type="molecule type" value="Genomic_DNA"/>
</dbReference>
<dbReference type="InParanoid" id="A0A401GA73"/>
<keyword evidence="3" id="KW-1185">Reference proteome</keyword>
<sequence>MLMCFDTGMRMAPAPPESWDAHRVFFYFSARSSGIGYATVQHLARRGAKVYMGARNPDRAKAAIERMQAEGLGPGNGQVLYVNVDFTELTVAKQSAENFMQLETRTEQLHTVNSAAQLLVPYAKSHNDIQDIVMVNYLSPTIFIRTLMPLLKQTAIEPNGDVRIVEVSSDGHETVAKTVRFRNIDDFNVSLGASDSMLARHLRYCLSKLMGILHMKELQRRLDSEGVPIIVLSVHPGIVNTEGVQAFAHSVGPILSPIFSLIARACFSSPTEGGYSPSFAAAAPVVRAEAEKYRGAHIVPPGKLGRASALAEDHELAKELWDTTEKILQDNGMQYSYHSSVHDAL</sequence>
<dbReference type="STRING" id="139825.A0A401GA73"/>
<accession>A0A401GA73</accession>
<evidence type="ECO:0000256" key="1">
    <source>
        <dbReference type="ARBA" id="ARBA00023002"/>
    </source>
</evidence>
<dbReference type="GeneID" id="38775964"/>
<dbReference type="SUPFAM" id="SSF51735">
    <property type="entry name" value="NAD(P)-binding Rossmann-fold domains"/>
    <property type="match status" value="1"/>
</dbReference>
<dbReference type="GO" id="GO:0016491">
    <property type="term" value="F:oxidoreductase activity"/>
    <property type="evidence" value="ECO:0007669"/>
    <property type="project" value="UniProtKB-KW"/>
</dbReference>
<comment type="caution">
    <text evidence="2">The sequence shown here is derived from an EMBL/GenBank/DDBJ whole genome shotgun (WGS) entry which is preliminary data.</text>
</comment>
<dbReference type="OrthoDB" id="191139at2759"/>
<protein>
    <submittedName>
        <fullName evidence="2">Uncharacterized oxidoreductase</fullName>
    </submittedName>
</protein>
<dbReference type="PANTHER" id="PTHR43157:SF31">
    <property type="entry name" value="PHOSPHATIDYLINOSITOL-GLYCAN BIOSYNTHESIS CLASS F PROTEIN"/>
    <property type="match status" value="1"/>
</dbReference>
<dbReference type="RefSeq" id="XP_027609960.1">
    <property type="nucleotide sequence ID" value="XM_027754159.1"/>
</dbReference>
<gene>
    <name evidence="2" type="ORF">SCP_0202440</name>
</gene>
<organism evidence="2 3">
    <name type="scientific">Sparassis crispa</name>
    <dbReference type="NCBI Taxonomy" id="139825"/>
    <lineage>
        <taxon>Eukaryota</taxon>
        <taxon>Fungi</taxon>
        <taxon>Dikarya</taxon>
        <taxon>Basidiomycota</taxon>
        <taxon>Agaricomycotina</taxon>
        <taxon>Agaricomycetes</taxon>
        <taxon>Polyporales</taxon>
        <taxon>Sparassidaceae</taxon>
        <taxon>Sparassis</taxon>
    </lineage>
</organism>